<dbReference type="GO" id="GO:0006281">
    <property type="term" value="P:DNA repair"/>
    <property type="evidence" value="ECO:0007669"/>
    <property type="project" value="TreeGrafter"/>
</dbReference>
<dbReference type="OrthoDB" id="4547358at2"/>
<accession>K6UL78</accession>
<evidence type="ECO:0000313" key="2">
    <source>
        <dbReference type="Proteomes" id="UP000008495"/>
    </source>
</evidence>
<dbReference type="GO" id="GO:0005829">
    <property type="term" value="C:cytosol"/>
    <property type="evidence" value="ECO:0007669"/>
    <property type="project" value="TreeGrafter"/>
</dbReference>
<proteinExistence type="predicted"/>
<organism evidence="1 2">
    <name type="scientific">Austwickia chelonae NBRC 105200</name>
    <dbReference type="NCBI Taxonomy" id="1184607"/>
    <lineage>
        <taxon>Bacteria</taxon>
        <taxon>Bacillati</taxon>
        <taxon>Actinomycetota</taxon>
        <taxon>Actinomycetes</taxon>
        <taxon>Micrococcales</taxon>
        <taxon>Dermatophilaceae</taxon>
        <taxon>Austwickia</taxon>
    </lineage>
</organism>
<dbReference type="SUPFAM" id="SSF56784">
    <property type="entry name" value="HAD-like"/>
    <property type="match status" value="1"/>
</dbReference>
<gene>
    <name evidence="1" type="ORF">AUCHE_04_00470</name>
</gene>
<evidence type="ECO:0000313" key="1">
    <source>
        <dbReference type="EMBL" id="GAB77006.1"/>
    </source>
</evidence>
<dbReference type="AlphaFoldDB" id="K6UL78"/>
<keyword evidence="2" id="KW-1185">Reference proteome</keyword>
<evidence type="ECO:0008006" key="3">
    <source>
        <dbReference type="Google" id="ProtNLM"/>
    </source>
</evidence>
<sequence length="219" mass="23056">MNPEAAALIENCAALLLDFDGPMTRHLPPPKNEEITRAARRPLVDAGIVLPQEIETSKDHLQVLRFTATNAPDYLDAVEQAAIASEVEAAQTSPPTDGLVDLLARYAGKTIVVTNNAAEAVQAFLDCLGDVGKRVRVCGRPAGRPDLMKPSPHLVLMAASAAGAEPSACILIGDHASDAEAARAGEAAFVGYAVDERHAADVTRVGPTLLIESWHQVLG</sequence>
<dbReference type="InterPro" id="IPR036412">
    <property type="entry name" value="HAD-like_sf"/>
</dbReference>
<dbReference type="eggNOG" id="COG0546">
    <property type="taxonomic scope" value="Bacteria"/>
</dbReference>
<dbReference type="PANTHER" id="PTHR43434:SF1">
    <property type="entry name" value="PHOSPHOGLYCOLATE PHOSPHATASE"/>
    <property type="match status" value="1"/>
</dbReference>
<comment type="caution">
    <text evidence="1">The sequence shown here is derived from an EMBL/GenBank/DDBJ whole genome shotgun (WGS) entry which is preliminary data.</text>
</comment>
<dbReference type="EMBL" id="BAGZ01000004">
    <property type="protein sequence ID" value="GAB77006.1"/>
    <property type="molecule type" value="Genomic_DNA"/>
</dbReference>
<dbReference type="InterPro" id="IPR050155">
    <property type="entry name" value="HAD-like_hydrolase_sf"/>
</dbReference>
<name>K6UL78_9MICO</name>
<dbReference type="STRING" id="100225.SAMN05421595_2141"/>
<dbReference type="Gene3D" id="3.40.50.1000">
    <property type="entry name" value="HAD superfamily/HAD-like"/>
    <property type="match status" value="1"/>
</dbReference>
<reference evidence="1 2" key="1">
    <citation type="submission" date="2012-08" db="EMBL/GenBank/DDBJ databases">
        <title>Whole genome shotgun sequence of Austwickia chelonae NBRC 105200.</title>
        <authorList>
            <person name="Yoshida I."/>
            <person name="Hosoyama A."/>
            <person name="Tsuchikane K."/>
            <person name="Katsumata H."/>
            <person name="Ando Y."/>
            <person name="Ohji S."/>
            <person name="Hamada M."/>
            <person name="Tamura T."/>
            <person name="Yamazoe A."/>
            <person name="Yamazaki S."/>
            <person name="Fujita N."/>
        </authorList>
    </citation>
    <scope>NUCLEOTIDE SEQUENCE [LARGE SCALE GENOMIC DNA]</scope>
    <source>
        <strain evidence="1 2">NBRC 105200</strain>
    </source>
</reference>
<dbReference type="InterPro" id="IPR023214">
    <property type="entry name" value="HAD_sf"/>
</dbReference>
<dbReference type="Pfam" id="PF00702">
    <property type="entry name" value="Hydrolase"/>
    <property type="match status" value="1"/>
</dbReference>
<dbReference type="PANTHER" id="PTHR43434">
    <property type="entry name" value="PHOSPHOGLYCOLATE PHOSPHATASE"/>
    <property type="match status" value="1"/>
</dbReference>
<protein>
    <recommendedName>
        <fullName evidence="3">Hydrolase</fullName>
    </recommendedName>
</protein>
<dbReference type="Proteomes" id="UP000008495">
    <property type="component" value="Unassembled WGS sequence"/>
</dbReference>
<dbReference type="RefSeq" id="WP_006501757.1">
    <property type="nucleotide sequence ID" value="NZ_BAGZ01000004.1"/>
</dbReference>
<dbReference type="GO" id="GO:0008967">
    <property type="term" value="F:phosphoglycolate phosphatase activity"/>
    <property type="evidence" value="ECO:0007669"/>
    <property type="project" value="TreeGrafter"/>
</dbReference>